<dbReference type="WBParaSite" id="PgB11_g038_t01">
    <property type="protein sequence ID" value="PgB11_g038_t01"/>
    <property type="gene ID" value="PgB11_g038"/>
</dbReference>
<reference evidence="3" key="1">
    <citation type="submission" date="2022-11" db="UniProtKB">
        <authorList>
            <consortium name="WormBaseParasite"/>
        </authorList>
    </citation>
    <scope>IDENTIFICATION</scope>
</reference>
<keyword evidence="2" id="KW-1185">Reference proteome</keyword>
<sequence>FVVSGCINVLQLQVQQLKAKTAAPEGVSSLKDVHNSETESEGIGRRRMVEAE</sequence>
<accession>A0A914ZNS5</accession>
<name>A0A914ZNS5_PARUN</name>
<feature type="region of interest" description="Disordered" evidence="1">
    <location>
        <begin position="26"/>
        <end position="52"/>
    </location>
</feature>
<protein>
    <submittedName>
        <fullName evidence="3">Uncharacterized protein</fullName>
    </submittedName>
</protein>
<organism evidence="2 3">
    <name type="scientific">Parascaris univalens</name>
    <name type="common">Nematode worm</name>
    <dbReference type="NCBI Taxonomy" id="6257"/>
    <lineage>
        <taxon>Eukaryota</taxon>
        <taxon>Metazoa</taxon>
        <taxon>Ecdysozoa</taxon>
        <taxon>Nematoda</taxon>
        <taxon>Chromadorea</taxon>
        <taxon>Rhabditida</taxon>
        <taxon>Spirurina</taxon>
        <taxon>Ascaridomorpha</taxon>
        <taxon>Ascaridoidea</taxon>
        <taxon>Ascarididae</taxon>
        <taxon>Parascaris</taxon>
    </lineage>
</organism>
<feature type="compositionally biased region" description="Basic and acidic residues" evidence="1">
    <location>
        <begin position="31"/>
        <end position="52"/>
    </location>
</feature>
<dbReference type="AlphaFoldDB" id="A0A914ZNS5"/>
<proteinExistence type="predicted"/>
<evidence type="ECO:0000256" key="1">
    <source>
        <dbReference type="SAM" id="MobiDB-lite"/>
    </source>
</evidence>
<dbReference type="Proteomes" id="UP000887569">
    <property type="component" value="Unplaced"/>
</dbReference>
<evidence type="ECO:0000313" key="2">
    <source>
        <dbReference type="Proteomes" id="UP000887569"/>
    </source>
</evidence>
<evidence type="ECO:0000313" key="3">
    <source>
        <dbReference type="WBParaSite" id="PgB11_g038_t01"/>
    </source>
</evidence>